<gene>
    <name evidence="2" type="ORF">SAMN04487818_12114</name>
</gene>
<dbReference type="Gene3D" id="3.90.25.10">
    <property type="entry name" value="UDP-galactose 4-epimerase, domain 1"/>
    <property type="match status" value="1"/>
</dbReference>
<reference evidence="3" key="1">
    <citation type="submission" date="2016-10" db="EMBL/GenBank/DDBJ databases">
        <authorList>
            <person name="Varghese N."/>
            <person name="Submissions S."/>
        </authorList>
    </citation>
    <scope>NUCLEOTIDE SEQUENCE [LARGE SCALE GENOMIC DNA]</scope>
    <source>
        <strain evidence="3">DSM 44260</strain>
    </source>
</reference>
<dbReference type="STRING" id="155974.SAMN04487818_12114"/>
<dbReference type="SUPFAM" id="SSF51735">
    <property type="entry name" value="NAD(P)-binding Rossmann-fold domains"/>
    <property type="match status" value="1"/>
</dbReference>
<dbReference type="InterPro" id="IPR016040">
    <property type="entry name" value="NAD(P)-bd_dom"/>
</dbReference>
<feature type="domain" description="NAD(P)-binding" evidence="1">
    <location>
        <begin position="7"/>
        <end position="173"/>
    </location>
</feature>
<accession>A0A1H9XRB6</accession>
<sequence length="274" mass="29043">MRVLVTGATGSVGRHVVAGLLAAGVHVRVVTRRPEAAEFASGVEVVKGDLDAPEALESAFEGVDGLYLFVAGKTASVLDQAKRAGVTRVVLLSSMSVGFDDDQIGESHRVAEEAVEDSGLEWTHLRPGMFASNLLEWASSIRAEGVVREPYGSAAQTAIHEVDIAEVAVAALLTDRHVGAVLALTGPEAQTKVAQTATIGAAICKEIRFEELAPEQWKADVEDEVPGWVADWLLGIWAGATEVPETPTSTVEDVLGKPARTLAEWATDHADDFR</sequence>
<dbReference type="InterPro" id="IPR036291">
    <property type="entry name" value="NAD(P)-bd_dom_sf"/>
</dbReference>
<proteinExistence type="predicted"/>
<evidence type="ECO:0000313" key="3">
    <source>
        <dbReference type="Proteomes" id="UP000199051"/>
    </source>
</evidence>
<evidence type="ECO:0000313" key="2">
    <source>
        <dbReference type="EMBL" id="SES48682.1"/>
    </source>
</evidence>
<name>A0A1H9XRB6_9PSEU</name>
<dbReference type="PANTHER" id="PTHR43162">
    <property type="match status" value="1"/>
</dbReference>
<dbReference type="Proteomes" id="UP000199051">
    <property type="component" value="Unassembled WGS sequence"/>
</dbReference>
<dbReference type="EMBL" id="FOGI01000021">
    <property type="protein sequence ID" value="SES48682.1"/>
    <property type="molecule type" value="Genomic_DNA"/>
</dbReference>
<organism evidence="2 3">
    <name type="scientific">Actinokineospora terrae</name>
    <dbReference type="NCBI Taxonomy" id="155974"/>
    <lineage>
        <taxon>Bacteria</taxon>
        <taxon>Bacillati</taxon>
        <taxon>Actinomycetota</taxon>
        <taxon>Actinomycetes</taxon>
        <taxon>Pseudonocardiales</taxon>
        <taxon>Pseudonocardiaceae</taxon>
        <taxon>Actinokineospora</taxon>
    </lineage>
</organism>
<dbReference type="Gene3D" id="3.40.50.720">
    <property type="entry name" value="NAD(P)-binding Rossmann-like Domain"/>
    <property type="match status" value="1"/>
</dbReference>
<protein>
    <submittedName>
        <fullName evidence="2">Uncharacterized conserved protein YbjT, contains NAD(P)-binding and DUF2867 domains</fullName>
    </submittedName>
</protein>
<dbReference type="PANTHER" id="PTHR43162:SF1">
    <property type="entry name" value="PRESTALK A DIFFERENTIATION PROTEIN A"/>
    <property type="match status" value="1"/>
</dbReference>
<evidence type="ECO:0000259" key="1">
    <source>
        <dbReference type="Pfam" id="PF13460"/>
    </source>
</evidence>
<dbReference type="RefSeq" id="WP_092786945.1">
    <property type="nucleotide sequence ID" value="NZ_FOGI01000021.1"/>
</dbReference>
<dbReference type="Pfam" id="PF13460">
    <property type="entry name" value="NAD_binding_10"/>
    <property type="match status" value="1"/>
</dbReference>
<keyword evidence="3" id="KW-1185">Reference proteome</keyword>
<dbReference type="InterPro" id="IPR051604">
    <property type="entry name" value="Ergot_Alk_Oxidoreductase"/>
</dbReference>
<dbReference type="AlphaFoldDB" id="A0A1H9XRB6"/>